<dbReference type="GO" id="GO:0016874">
    <property type="term" value="F:ligase activity"/>
    <property type="evidence" value="ECO:0007669"/>
    <property type="project" value="UniProtKB-KW"/>
</dbReference>
<organism evidence="2">
    <name type="scientific">Acididesulfobacillus acetoxydans</name>
    <dbReference type="NCBI Taxonomy" id="1561005"/>
    <lineage>
        <taxon>Bacteria</taxon>
        <taxon>Bacillati</taxon>
        <taxon>Bacillota</taxon>
        <taxon>Clostridia</taxon>
        <taxon>Eubacteriales</taxon>
        <taxon>Peptococcaceae</taxon>
        <taxon>Acididesulfobacillus</taxon>
    </lineage>
</organism>
<sequence>MPKSNPSRQEVSVRVAGQTLTLTNLEKVYFPECGISKGELIQYYTEMAPYILPQIAKSPFTMVRYPEGIGGASFYQKECPAQAPSWVERFRDPHSRQGLTYVICDRLATLIYLINLGCVEIHAWASTRERPDYPEWAVFDLDPDPPSGSLEALRVARWLGEILLELKLKFLVKTSGAAGIHILLPLAPHYTYAEVQRGIQGVCRFLAGQRPADCTLERSVKKREGKVYLDYLQNGRGRTMAGTYSVRPTPLATVSAPLCWEEVITGVRTEDFTLRNMKERMAQVGDLSQVMEDKSDFSLLLHYFT</sequence>
<evidence type="ECO:0000313" key="2">
    <source>
        <dbReference type="EMBL" id="CAA7602563.1"/>
    </source>
</evidence>
<dbReference type="Proteomes" id="UP001071230">
    <property type="component" value="Unassembled WGS sequence"/>
</dbReference>
<dbReference type="InterPro" id="IPR014145">
    <property type="entry name" value="LigD_pol_dom"/>
</dbReference>
<dbReference type="KEGG" id="aacx:DEACI_3242"/>
<dbReference type="Proteomes" id="UP000836597">
    <property type="component" value="Chromosome"/>
</dbReference>
<dbReference type="EMBL" id="CDGJ01000048">
    <property type="protein sequence ID" value="CEJ07291.1"/>
    <property type="molecule type" value="Genomic_DNA"/>
</dbReference>
<reference evidence="2" key="2">
    <citation type="submission" date="2020-01" db="EMBL/GenBank/DDBJ databases">
        <authorList>
            <person name="Hornung B."/>
        </authorList>
    </citation>
    <scope>NUCLEOTIDE SEQUENCE</scope>
    <source>
        <strain evidence="2">PacBioINE</strain>
    </source>
</reference>
<dbReference type="Pfam" id="PF21686">
    <property type="entry name" value="LigD_Prim-Pol"/>
    <property type="match status" value="1"/>
</dbReference>
<evidence type="ECO:0000313" key="3">
    <source>
        <dbReference type="EMBL" id="CEJ07291.1"/>
    </source>
</evidence>
<dbReference type="AlphaFoldDB" id="A0A8S0VY37"/>
<dbReference type="NCBIfam" id="TIGR02778">
    <property type="entry name" value="ligD_pol"/>
    <property type="match status" value="1"/>
</dbReference>
<dbReference type="Gene3D" id="3.90.920.10">
    <property type="entry name" value="DNA primase, PRIM domain"/>
    <property type="match status" value="1"/>
</dbReference>
<name>A0A8S0VY37_9FIRM</name>
<dbReference type="EMBL" id="LR746496">
    <property type="protein sequence ID" value="CAA7602563.1"/>
    <property type="molecule type" value="Genomic_DNA"/>
</dbReference>
<evidence type="ECO:0000259" key="1">
    <source>
        <dbReference type="Pfam" id="PF21686"/>
    </source>
</evidence>
<feature type="domain" description="DNA ligase D polymerase" evidence="1">
    <location>
        <begin position="37"/>
        <end position="287"/>
    </location>
</feature>
<keyword evidence="4" id="KW-1185">Reference proteome</keyword>
<dbReference type="PANTHER" id="PTHR42705">
    <property type="entry name" value="BIFUNCTIONAL NON-HOMOLOGOUS END JOINING PROTEIN LIGD"/>
    <property type="match status" value="1"/>
</dbReference>
<dbReference type="InterPro" id="IPR052171">
    <property type="entry name" value="NHEJ_LigD"/>
</dbReference>
<accession>A0A8S0VY37</accession>
<evidence type="ECO:0000313" key="4">
    <source>
        <dbReference type="Proteomes" id="UP001071230"/>
    </source>
</evidence>
<proteinExistence type="predicted"/>
<dbReference type="CDD" id="cd04861">
    <property type="entry name" value="LigD_Pol_like"/>
    <property type="match status" value="1"/>
</dbReference>
<keyword evidence="2" id="KW-0436">Ligase</keyword>
<reference evidence="3" key="1">
    <citation type="submission" date="2014-11" db="EMBL/GenBank/DDBJ databases">
        <authorList>
            <person name="Hornung B.V."/>
        </authorList>
    </citation>
    <scope>NUCLEOTIDE SEQUENCE</scope>
    <source>
        <strain evidence="3">INE</strain>
    </source>
</reference>
<gene>
    <name evidence="3" type="ORF">DEACI_1752</name>
    <name evidence="2" type="ORF">DEACI_3242</name>
</gene>
<protein>
    <submittedName>
        <fullName evidence="2">DNA ligase D, polymerase domain protein</fullName>
    </submittedName>
    <submittedName>
        <fullName evidence="3">DNA polymerase LigD, polymerase domain protein</fullName>
    </submittedName>
</protein>
<dbReference type="PANTHER" id="PTHR42705:SF3">
    <property type="entry name" value="ATP-DEPENDENT DNA LIGASE"/>
    <property type="match status" value="1"/>
</dbReference>